<dbReference type="EnsemblMetazoa" id="XM_030999188">
    <property type="protein sequence ID" value="XP_030855048"/>
    <property type="gene ID" value="LOC582833"/>
</dbReference>
<reference evidence="11" key="1">
    <citation type="submission" date="2015-02" db="EMBL/GenBank/DDBJ databases">
        <title>Genome sequencing for Strongylocentrotus purpuratus.</title>
        <authorList>
            <person name="Murali S."/>
            <person name="Liu Y."/>
            <person name="Vee V."/>
            <person name="English A."/>
            <person name="Wang M."/>
            <person name="Skinner E."/>
            <person name="Han Y."/>
            <person name="Muzny D.M."/>
            <person name="Worley K.C."/>
            <person name="Gibbs R.A."/>
        </authorList>
    </citation>
    <scope>NUCLEOTIDE SEQUENCE</scope>
</reference>
<dbReference type="FunFam" id="1.10.510.10:FF:000481">
    <property type="entry name" value="Asator, isoform D"/>
    <property type="match status" value="1"/>
</dbReference>
<dbReference type="PROSITE" id="PS50011">
    <property type="entry name" value="PROTEIN_KINASE_DOM"/>
    <property type="match status" value="1"/>
</dbReference>
<feature type="compositionally biased region" description="Basic and acidic residues" evidence="8">
    <location>
        <begin position="1571"/>
        <end position="1585"/>
    </location>
</feature>
<feature type="region of interest" description="Disordered" evidence="8">
    <location>
        <begin position="2158"/>
        <end position="2191"/>
    </location>
</feature>
<feature type="compositionally biased region" description="Basic and acidic residues" evidence="8">
    <location>
        <begin position="1312"/>
        <end position="1322"/>
    </location>
</feature>
<feature type="compositionally biased region" description="Basic and acidic residues" evidence="8">
    <location>
        <begin position="462"/>
        <end position="476"/>
    </location>
</feature>
<feature type="compositionally biased region" description="Basic and acidic residues" evidence="8">
    <location>
        <begin position="876"/>
        <end position="896"/>
    </location>
</feature>
<evidence type="ECO:0000256" key="2">
    <source>
        <dbReference type="ARBA" id="ARBA00022679"/>
    </source>
</evidence>
<dbReference type="CDD" id="cd14017">
    <property type="entry name" value="STKc_TTBK"/>
    <property type="match status" value="1"/>
</dbReference>
<feature type="compositionally biased region" description="Basic residues" evidence="8">
    <location>
        <begin position="391"/>
        <end position="414"/>
    </location>
</feature>
<keyword evidence="5 7" id="KW-0067">ATP-binding</keyword>
<feature type="compositionally biased region" description="Polar residues" evidence="8">
    <location>
        <begin position="2029"/>
        <end position="2049"/>
    </location>
</feature>
<feature type="region of interest" description="Disordered" evidence="8">
    <location>
        <begin position="526"/>
        <end position="559"/>
    </location>
</feature>
<dbReference type="PANTHER" id="PTHR11909">
    <property type="entry name" value="CASEIN KINASE-RELATED"/>
    <property type="match status" value="1"/>
</dbReference>
<dbReference type="Gene3D" id="1.10.510.10">
    <property type="entry name" value="Transferase(Phosphotransferase) domain 1"/>
    <property type="match status" value="1"/>
</dbReference>
<evidence type="ECO:0000256" key="5">
    <source>
        <dbReference type="ARBA" id="ARBA00022840"/>
    </source>
</evidence>
<dbReference type="OMA" id="NECIMSH"/>
<name>A0A7M7PVC4_STRPU</name>
<feature type="region of interest" description="Disordered" evidence="8">
    <location>
        <begin position="581"/>
        <end position="664"/>
    </location>
</feature>
<accession>A0A7M7PVC4</accession>
<feature type="region of interest" description="Disordered" evidence="8">
    <location>
        <begin position="322"/>
        <end position="422"/>
    </location>
</feature>
<keyword evidence="11" id="KW-1185">Reference proteome</keyword>
<dbReference type="SMART" id="SM00220">
    <property type="entry name" value="S_TKc"/>
    <property type="match status" value="1"/>
</dbReference>
<evidence type="ECO:0000259" key="9">
    <source>
        <dbReference type="PROSITE" id="PS50011"/>
    </source>
</evidence>
<comment type="similarity">
    <text evidence="6">Belongs to the protein kinase superfamily. CK1 Ser/Thr protein kinase family.</text>
</comment>
<feature type="compositionally biased region" description="Low complexity" evidence="8">
    <location>
        <begin position="581"/>
        <end position="592"/>
    </location>
</feature>
<dbReference type="InterPro" id="IPR011009">
    <property type="entry name" value="Kinase-like_dom_sf"/>
</dbReference>
<keyword evidence="3 7" id="KW-0547">Nucleotide-binding</keyword>
<feature type="compositionally biased region" description="Polar residues" evidence="8">
    <location>
        <begin position="1558"/>
        <end position="1568"/>
    </location>
</feature>
<dbReference type="InParanoid" id="A0A7M7PVC4"/>
<feature type="compositionally biased region" description="Basic and acidic residues" evidence="8">
    <location>
        <begin position="1408"/>
        <end position="1442"/>
    </location>
</feature>
<feature type="compositionally biased region" description="Basic and acidic residues" evidence="8">
    <location>
        <begin position="1334"/>
        <end position="1367"/>
    </location>
</feature>
<feature type="region of interest" description="Disordered" evidence="8">
    <location>
        <begin position="1287"/>
        <end position="1740"/>
    </location>
</feature>
<feature type="compositionally biased region" description="Acidic residues" evidence="8">
    <location>
        <begin position="339"/>
        <end position="364"/>
    </location>
</feature>
<dbReference type="GO" id="GO:0005524">
    <property type="term" value="F:ATP binding"/>
    <property type="evidence" value="ECO:0007669"/>
    <property type="project" value="UniProtKB-UniRule"/>
</dbReference>
<proteinExistence type="inferred from homology"/>
<feature type="compositionally biased region" description="Polar residues" evidence="8">
    <location>
        <begin position="784"/>
        <end position="797"/>
    </location>
</feature>
<feature type="compositionally biased region" description="Basic and acidic residues" evidence="8">
    <location>
        <begin position="2231"/>
        <end position="2245"/>
    </location>
</feature>
<keyword evidence="1" id="KW-0723">Serine/threonine-protein kinase</keyword>
<feature type="region of interest" description="Disordered" evidence="8">
    <location>
        <begin position="1142"/>
        <end position="1249"/>
    </location>
</feature>
<dbReference type="InterPro" id="IPR047916">
    <property type="entry name" value="TTBK_Asator-like_STKc"/>
</dbReference>
<feature type="compositionally biased region" description="Basic and acidic residues" evidence="8">
    <location>
        <begin position="1971"/>
        <end position="1986"/>
    </location>
</feature>
<evidence type="ECO:0000313" key="11">
    <source>
        <dbReference type="Proteomes" id="UP000007110"/>
    </source>
</evidence>
<dbReference type="OrthoDB" id="5979581at2759"/>
<dbReference type="InterPro" id="IPR050235">
    <property type="entry name" value="CK1_Ser-Thr_kinase"/>
</dbReference>
<reference evidence="10" key="2">
    <citation type="submission" date="2021-01" db="UniProtKB">
        <authorList>
            <consortium name="EnsemblMetazoa"/>
        </authorList>
    </citation>
    <scope>IDENTIFICATION</scope>
</reference>
<dbReference type="GO" id="GO:0005737">
    <property type="term" value="C:cytoplasm"/>
    <property type="evidence" value="ECO:0000318"/>
    <property type="project" value="GO_Central"/>
</dbReference>
<keyword evidence="2" id="KW-0808">Transferase</keyword>
<feature type="compositionally biased region" description="Polar residues" evidence="8">
    <location>
        <begin position="758"/>
        <end position="775"/>
    </location>
</feature>
<dbReference type="InterPro" id="IPR000719">
    <property type="entry name" value="Prot_kinase_dom"/>
</dbReference>
<feature type="compositionally biased region" description="Basic and acidic residues" evidence="8">
    <location>
        <begin position="1993"/>
        <end position="2011"/>
    </location>
</feature>
<evidence type="ECO:0000256" key="4">
    <source>
        <dbReference type="ARBA" id="ARBA00022777"/>
    </source>
</evidence>
<feature type="region of interest" description="Disordered" evidence="8">
    <location>
        <begin position="1041"/>
        <end position="1091"/>
    </location>
</feature>
<dbReference type="GO" id="GO:0005634">
    <property type="term" value="C:nucleus"/>
    <property type="evidence" value="ECO:0000318"/>
    <property type="project" value="GO_Central"/>
</dbReference>
<feature type="compositionally biased region" description="Basic and acidic residues" evidence="8">
    <location>
        <begin position="951"/>
        <end position="972"/>
    </location>
</feature>
<dbReference type="GO" id="GO:0007165">
    <property type="term" value="P:signal transduction"/>
    <property type="evidence" value="ECO:0000318"/>
    <property type="project" value="GO_Central"/>
</dbReference>
<feature type="region of interest" description="Disordered" evidence="8">
    <location>
        <begin position="680"/>
        <end position="990"/>
    </location>
</feature>
<evidence type="ECO:0000256" key="1">
    <source>
        <dbReference type="ARBA" id="ARBA00022527"/>
    </source>
</evidence>
<feature type="compositionally biased region" description="Polar residues" evidence="8">
    <location>
        <begin position="593"/>
        <end position="606"/>
    </location>
</feature>
<feature type="compositionally biased region" description="Polar residues" evidence="8">
    <location>
        <begin position="1487"/>
        <end position="1498"/>
    </location>
</feature>
<feature type="compositionally biased region" description="Basic and acidic residues" evidence="8">
    <location>
        <begin position="1378"/>
        <end position="1398"/>
    </location>
</feature>
<feature type="compositionally biased region" description="Basic and acidic residues" evidence="8">
    <location>
        <begin position="685"/>
        <end position="699"/>
    </location>
</feature>
<feature type="compositionally biased region" description="Basic and acidic residues" evidence="8">
    <location>
        <begin position="2160"/>
        <end position="2170"/>
    </location>
</feature>
<feature type="binding site" evidence="7">
    <location>
        <position position="45"/>
    </location>
    <ligand>
        <name>ATP</name>
        <dbReference type="ChEBI" id="CHEBI:30616"/>
    </ligand>
</feature>
<dbReference type="Proteomes" id="UP000007110">
    <property type="component" value="Unassembled WGS sequence"/>
</dbReference>
<feature type="region of interest" description="Disordered" evidence="8">
    <location>
        <begin position="442"/>
        <end position="508"/>
    </location>
</feature>
<feature type="compositionally biased region" description="Basic and acidic residues" evidence="8">
    <location>
        <begin position="322"/>
        <end position="338"/>
    </location>
</feature>
<dbReference type="InterPro" id="IPR017441">
    <property type="entry name" value="Protein_kinase_ATP_BS"/>
</dbReference>
<feature type="compositionally biased region" description="Polar residues" evidence="8">
    <location>
        <begin position="1852"/>
        <end position="1861"/>
    </location>
</feature>
<dbReference type="GO" id="GO:0004674">
    <property type="term" value="F:protein serine/threonine kinase activity"/>
    <property type="evidence" value="ECO:0000318"/>
    <property type="project" value="GO_Central"/>
</dbReference>
<dbReference type="Pfam" id="PF00069">
    <property type="entry name" value="Pkinase"/>
    <property type="match status" value="1"/>
</dbReference>
<feature type="compositionally biased region" description="Polar residues" evidence="8">
    <location>
        <begin position="833"/>
        <end position="852"/>
    </location>
</feature>
<feature type="compositionally biased region" description="Basic and acidic residues" evidence="8">
    <location>
        <begin position="1727"/>
        <end position="1740"/>
    </location>
</feature>
<evidence type="ECO:0000256" key="8">
    <source>
        <dbReference type="SAM" id="MobiDB-lite"/>
    </source>
</evidence>
<protein>
    <recommendedName>
        <fullName evidence="9">Protein kinase domain-containing protein</fullName>
    </recommendedName>
</protein>
<feature type="compositionally biased region" description="Polar residues" evidence="8">
    <location>
        <begin position="863"/>
        <end position="875"/>
    </location>
</feature>
<feature type="region of interest" description="Disordered" evidence="8">
    <location>
        <begin position="2208"/>
        <end position="2296"/>
    </location>
</feature>
<evidence type="ECO:0000256" key="6">
    <source>
        <dbReference type="ARBA" id="ARBA00061588"/>
    </source>
</evidence>
<feature type="compositionally biased region" description="Low complexity" evidence="8">
    <location>
        <begin position="1178"/>
        <end position="1187"/>
    </location>
</feature>
<dbReference type="PROSITE" id="PS00107">
    <property type="entry name" value="PROTEIN_KINASE_ATP"/>
    <property type="match status" value="1"/>
</dbReference>
<dbReference type="GO" id="GO:0015630">
    <property type="term" value="C:microtubule cytoskeleton"/>
    <property type="evidence" value="ECO:0007669"/>
    <property type="project" value="UniProtKB-ARBA"/>
</dbReference>
<feature type="domain" description="Protein kinase" evidence="9">
    <location>
        <begin position="16"/>
        <end position="253"/>
    </location>
</feature>
<dbReference type="RefSeq" id="XP_030855048.1">
    <property type="nucleotide sequence ID" value="XM_030999188.1"/>
</dbReference>
<dbReference type="SUPFAM" id="SSF56112">
    <property type="entry name" value="Protein kinase-like (PK-like)"/>
    <property type="match status" value="1"/>
</dbReference>
<dbReference type="FunFam" id="3.30.200.20:FF:000358">
    <property type="entry name" value="Tau tubulin kinase 2b"/>
    <property type="match status" value="1"/>
</dbReference>
<sequence length="2296" mass="255155">MAEDLLHPGAIVKDRWKVTKKIGGGGFGEIYEALDQVIDECVAIKLESALQPKQVLKMEVAVLKKLQGRDHICKFIGCGRNDQFNYVVMTVQGQNLAELRRAQPRGTFSVSTMLRLGVQILESIESIHEVGFLHRDIKPSNFAIGKAAANTRKVYMLDFGLARQYTNSQGQVRTEMGRHDDLWSLFYMLVEFVIGQLPWRKIKDKEQVGLLKEKYDHRLLLKHMPMEFKQILEQFQSLEYADKPDYKCIHSLLERCMNRKNIKENDAYDWERPPVDGTHNLLLLQLVLFEVPSSPDKQEKKISYPEPNIHKANVEIRLVESTHTQPEKVDESHEKQDEEKEVQEEEDEEEEEEEEDQNDEEEEINMSGVTQEKELQGKVTTDVKGSDKMFAIRKSKRSQDRKRRLLHKRHKPKIRTMDSHAIMEGDISTYRGGMEFGVSEREPSIEENLPTMQKSVTVPAETMKKEEKEEKGRPRPEPIGSSTKVETKKVDQLVPGKGNGLPPSGRLGKDIMPVIQVVKKPDLKAAVDIPTGKESPKKDMGSGVTSRTESTLKGDVLQSKQPKSAFAKAFKSIEPLQEAEPVVVDQKVPPKQETLSAQKQHATNLAKSELKVVSSKASADAPTRNATPSTEPSKPVVTDAPPHKPVPSTVNQTDTQPVVKTSGEAKPLSAIKQIDGVTVLSNEQTNEKLKTPFEVKKNEIQQVHQKVKPELQVPDCKQQTKDKDKSVSPILQKLSPGKKEETPSPQRSVSSKPAEPSASKQQKVNLQDTKQQPTSKPEEKLSIKPNTRALSPVQQAGSDAKQEKPASKIAFRLSPVKKGLKLEEESQRPVSPKPTNLTVKQQEVPQERSTSPKPFGSPAVKQKQISPQQLQGNTSKEPKVQSKVELKTNQPLKDKSQPTPDKISPGAGQKTPVVASVQLFSKQLEQKPGVQKKSPEPVDTGNKKQGQAAVVEKKPFTIKPQKLEEKASKPPEQRYVNQKPPAQDIPKVSSTEPVIKRIVAPQPNHKAPQKSVLQETVVPSKVQEKVEKPVVIELKKLKPLSPTKDVTDSGKKVNAPSSNRTPEAVVAVPQRTEAKQCLQKEPSDVPIKKDNDIKLEMKNEIIVKTPAESLKKPQLDMVRNASEERHLMEELLMGTITEKDFEQKVELVQNPPTSDDSDSKKKKPWNDRPDYKKKNKTSESSVSQTSSKDINTDKKQDVMQLLMMGCEWDMAEEIPDNSKKSQENEQNETTDTTLKGSVSRLGKSGNDSTAVQGLEIKKKEQAVKVMPNKGTIGRAMMKSPSFSTTIVQEDDDDDVFLPKEAVSNSDGRNIQHRPEPIGDESKPSLPVDLQPKVSQKEDATRSRPASKDLKKIEKEMIRQSSKDREEMENIFSDMTSSIHDDVMSPELSKKSKSDDKQGSKTTSSAPKQAKDIQVKGTTVEKKQKEKKPVQRQNSGEKSKSSSETKSAGSSKGRKRMSPVRARQLPETPKKDPNRETVPGSPRKDGLTSVSPDLASPQSRRAVKQPRKLPEVPKILLESKLGQLKQDRSAARPSSGKSQNDSPKTPRRHRSSRTDTLEETSCQSESSHSVPVRRDQISDRGVDKSPRQSPATPRRRIYDPSTYAVMQSVSHDEGGNPEVSECATRWQEPSMYMESSSRAPLVRESSIDAVRTENDVPAGDQLSPESRAVELSKKSTPSHLKPSAALEKKWPQGESILGRRGSFPGMVTEQGSNRSPGHSPQQLRRSIFNRDRGKARSESDPARMLEIANAKNEQQKPGFRKNILSKTQDIIVSLKAKLPLFGVKDMKGRSPSPESHDATSAFSEDRDSKRISPTTLNPPEVMVTIPKSPPKSPQSPAKTPLLFSEDDMHSPERASSPQNTSAVGVDDVFINTDSPKKKEKKREGFHVDIDQIDRKVSAEFVPERSDARHGAIPKTKAKLQVTPEDDIREVVLGTAAGDAEPAKPVKPVRSGTIRDLSPTARAALRAKRQRRRTDPGPEHAFKLKKQQEVSASEGDIKEDKGEAVKGILRRESSSSAQDDTDIKDKGIFSATESIHGPTSTRRQRLRSNLSGERASSLEEMVESMTDSYAVQHQGPEEPIASDSGLSSRLAWEALTPRQRKRRERMLSKQSTPLQTPAEKVSENPAPANQSNACTDGIHCHGDSRLTNEERVPAIADGTHMNNEHHSHEIDHHHHHHHHRHQQPQCNGAANRLSPHDLAATSASFSLAEDMTPLSTPRGGPAGATQDVQCTRLQRDEGDYSVSRDDSQSSSMSGGSSGIKPKPPGRRPDKSVVSGRRRRYRIAPSEVSTGQSLPRDDG</sequence>
<feature type="region of interest" description="Disordered" evidence="8">
    <location>
        <begin position="1781"/>
        <end position="1884"/>
    </location>
</feature>
<dbReference type="GeneID" id="582833"/>
<dbReference type="KEGG" id="spu:582833"/>
<feature type="compositionally biased region" description="Polar residues" evidence="8">
    <location>
        <begin position="1708"/>
        <end position="1723"/>
    </location>
</feature>
<feature type="compositionally biased region" description="Polar residues" evidence="8">
    <location>
        <begin position="648"/>
        <end position="659"/>
    </location>
</feature>
<organism evidence="10 11">
    <name type="scientific">Strongylocentrotus purpuratus</name>
    <name type="common">Purple sea urchin</name>
    <dbReference type="NCBI Taxonomy" id="7668"/>
    <lineage>
        <taxon>Eukaryota</taxon>
        <taxon>Metazoa</taxon>
        <taxon>Echinodermata</taxon>
        <taxon>Eleutherozoa</taxon>
        <taxon>Echinozoa</taxon>
        <taxon>Echinoidea</taxon>
        <taxon>Euechinoidea</taxon>
        <taxon>Echinacea</taxon>
        <taxon>Camarodonta</taxon>
        <taxon>Echinidea</taxon>
        <taxon>Strongylocentrotidae</taxon>
        <taxon>Strongylocentrotus</taxon>
    </lineage>
</organism>
<evidence type="ECO:0000256" key="3">
    <source>
        <dbReference type="ARBA" id="ARBA00022741"/>
    </source>
</evidence>
<feature type="compositionally biased region" description="Basic and acidic residues" evidence="8">
    <location>
        <begin position="1081"/>
        <end position="1091"/>
    </location>
</feature>
<feature type="region of interest" description="Disordered" evidence="8">
    <location>
        <begin position="1932"/>
        <end position="2142"/>
    </location>
</feature>
<evidence type="ECO:0000256" key="7">
    <source>
        <dbReference type="PROSITE-ProRule" id="PRU10141"/>
    </source>
</evidence>
<feature type="compositionally biased region" description="Basic residues" evidence="8">
    <location>
        <begin position="2171"/>
        <end position="2180"/>
    </location>
</feature>
<keyword evidence="4" id="KW-0418">Kinase</keyword>
<evidence type="ECO:0000313" key="10">
    <source>
        <dbReference type="EnsemblMetazoa" id="XP_030855048"/>
    </source>
</evidence>